<feature type="domain" description="Major facilitator superfamily (MFS) profile" evidence="8">
    <location>
        <begin position="11"/>
        <end position="444"/>
    </location>
</feature>
<gene>
    <name evidence="9" type="ordered locus">Dtur_0206</name>
</gene>
<feature type="transmembrane region" description="Helical" evidence="7">
    <location>
        <begin position="323"/>
        <end position="342"/>
    </location>
</feature>
<feature type="transmembrane region" description="Helical" evidence="7">
    <location>
        <begin position="259"/>
        <end position="282"/>
    </location>
</feature>
<dbReference type="Gene3D" id="1.20.1720.10">
    <property type="entry name" value="Multidrug resistance protein D"/>
    <property type="match status" value="1"/>
</dbReference>
<evidence type="ECO:0000256" key="7">
    <source>
        <dbReference type="SAM" id="Phobius"/>
    </source>
</evidence>
<keyword evidence="3" id="KW-1003">Cell membrane</keyword>
<keyword evidence="4 7" id="KW-0812">Transmembrane</keyword>
<dbReference type="GO" id="GO:0022857">
    <property type="term" value="F:transmembrane transporter activity"/>
    <property type="evidence" value="ECO:0000318"/>
    <property type="project" value="GO_Central"/>
</dbReference>
<keyword evidence="6 7" id="KW-0472">Membrane</keyword>
<dbReference type="eggNOG" id="COG2814">
    <property type="taxonomic scope" value="Bacteria"/>
</dbReference>
<dbReference type="HOGENOM" id="CLU_000960_28_3_0"/>
<dbReference type="EMBL" id="CP001251">
    <property type="protein sequence ID" value="ACK41535.1"/>
    <property type="molecule type" value="Genomic_DNA"/>
</dbReference>
<protein>
    <submittedName>
        <fullName evidence="9">Major facilitator superfamily MFS_1</fullName>
    </submittedName>
</protein>
<dbReference type="GO" id="GO:0005886">
    <property type="term" value="C:plasma membrane"/>
    <property type="evidence" value="ECO:0000318"/>
    <property type="project" value="GO_Central"/>
</dbReference>
<keyword evidence="2" id="KW-0813">Transport</keyword>
<keyword evidence="10" id="KW-1185">Reference proteome</keyword>
<evidence type="ECO:0000313" key="9">
    <source>
        <dbReference type="EMBL" id="ACK41535.1"/>
    </source>
</evidence>
<feature type="transmembrane region" description="Helical" evidence="7">
    <location>
        <begin position="45"/>
        <end position="65"/>
    </location>
</feature>
<feature type="transmembrane region" description="Helical" evidence="7">
    <location>
        <begin position="133"/>
        <end position="156"/>
    </location>
</feature>
<feature type="transmembrane region" description="Helical" evidence="7">
    <location>
        <begin position="77"/>
        <end position="100"/>
    </location>
</feature>
<dbReference type="InterPro" id="IPR020846">
    <property type="entry name" value="MFS_dom"/>
</dbReference>
<dbReference type="Proteomes" id="UP000007719">
    <property type="component" value="Chromosome"/>
</dbReference>
<dbReference type="GO" id="GO:0055085">
    <property type="term" value="P:transmembrane transport"/>
    <property type="evidence" value="ECO:0000318"/>
    <property type="project" value="GO_Central"/>
</dbReference>
<dbReference type="AlphaFoldDB" id="B8E1L0"/>
<evidence type="ECO:0000256" key="3">
    <source>
        <dbReference type="ARBA" id="ARBA00022475"/>
    </source>
</evidence>
<dbReference type="OrthoDB" id="9812221at2"/>
<evidence type="ECO:0000256" key="6">
    <source>
        <dbReference type="ARBA" id="ARBA00023136"/>
    </source>
</evidence>
<evidence type="ECO:0000256" key="2">
    <source>
        <dbReference type="ARBA" id="ARBA00022448"/>
    </source>
</evidence>
<comment type="subcellular location">
    <subcellularLocation>
        <location evidence="1">Cell membrane</location>
        <topology evidence="1">Multi-pass membrane protein</topology>
    </subcellularLocation>
</comment>
<feature type="transmembrane region" description="Helical" evidence="7">
    <location>
        <begin position="220"/>
        <end position="238"/>
    </location>
</feature>
<feature type="transmembrane region" description="Helical" evidence="7">
    <location>
        <begin position="294"/>
        <end position="311"/>
    </location>
</feature>
<accession>B8E1L0</accession>
<feature type="transmembrane region" description="Helical" evidence="7">
    <location>
        <begin position="348"/>
        <end position="367"/>
    </location>
</feature>
<evidence type="ECO:0000256" key="1">
    <source>
        <dbReference type="ARBA" id="ARBA00004651"/>
    </source>
</evidence>
<dbReference type="FunFam" id="1.20.1250.20:FF:000503">
    <property type="entry name" value="Drug resistance transporter, EmrB/QacA subfamily"/>
    <property type="match status" value="1"/>
</dbReference>
<dbReference type="InParanoid" id="B8E1L0"/>
<dbReference type="Pfam" id="PF07690">
    <property type="entry name" value="MFS_1"/>
    <property type="match status" value="2"/>
</dbReference>
<name>B8E1L0_DICTD</name>
<evidence type="ECO:0000313" key="10">
    <source>
        <dbReference type="Proteomes" id="UP000007719"/>
    </source>
</evidence>
<dbReference type="FunCoup" id="B8E1L0">
    <property type="interactions" value="4"/>
</dbReference>
<dbReference type="FunFam" id="1.20.1720.10:FF:000021">
    <property type="entry name" value="Drug resistance transporter, EmrB/QacA subfamily"/>
    <property type="match status" value="1"/>
</dbReference>
<feature type="transmembrane region" description="Helical" evidence="7">
    <location>
        <begin position="162"/>
        <end position="182"/>
    </location>
</feature>
<feature type="transmembrane region" description="Helical" evidence="7">
    <location>
        <begin position="194"/>
        <end position="214"/>
    </location>
</feature>
<reference evidence="10" key="1">
    <citation type="journal article" date="2016" name="Front. Microbiol.">
        <title>The complete genome sequence of hyperthermophile Dictyoglomus turgidum DSM 6724 reveals a specialized carbohydrate fermentor.</title>
        <authorList>
            <person name="Brumm P.J."/>
            <person name="Gowda K."/>
            <person name="Robb F.T."/>
            <person name="Mead D.A."/>
        </authorList>
    </citation>
    <scope>NUCLEOTIDE SEQUENCE [LARGE SCALE GENOMIC DNA]</scope>
    <source>
        <strain evidence="10">DSM 6724 / Z-1310</strain>
    </source>
</reference>
<dbReference type="EnsemblBacteria" id="ACK41535">
    <property type="protein sequence ID" value="ACK41535"/>
    <property type="gene ID" value="Dtur_0206"/>
</dbReference>
<feature type="transmembrane region" description="Helical" evidence="7">
    <location>
        <begin position="416"/>
        <end position="437"/>
    </location>
</feature>
<sequence>MIGNSESKREIVISVLIASFLTSFIGSAINIAIPVMGKEFKLNNVALTWLNTSFQLSAATFLLTFGKLADIKGRRELYYLGIFIFAFGVFLSIFSMSYSFLLLSRIIQGIGSSIIFATSSAILTSLYPQRRGYILGIYTTLVYLGLSFGPILGGFLTQYVGWKGIFVFTLILSILSMILGLFYRERESKREEKLDIWGTILFSSFVFLFLFGTAQILKPMGIISTIAGIIILLLFYFLERKVKDPLIDVELLINNKNFTFANITALINYASTFGVSFLLSLYLQNIKGISPRDAGLFLIFQPLTQALFSSWAGRLSDKKRPEILASTGMFIIGIFLFLLSKLSPRSPIFLIPIYGTFLGFGFALFSSPNTNIVMGSVDKKDYGFASSFLATMRVIGQSLSMVMVSLIFSLNNDLMNSYGTLMIIYGILCFVGVFLSIKRHEVRKTF</sequence>
<organism evidence="9 10">
    <name type="scientific">Dictyoglomus turgidum (strain DSM 6724 / Z-1310)</name>
    <dbReference type="NCBI Taxonomy" id="515635"/>
    <lineage>
        <taxon>Bacteria</taxon>
        <taxon>Pseudomonadati</taxon>
        <taxon>Dictyoglomota</taxon>
        <taxon>Dictyoglomia</taxon>
        <taxon>Dictyoglomales</taxon>
        <taxon>Dictyoglomaceae</taxon>
        <taxon>Dictyoglomus</taxon>
    </lineage>
</organism>
<feature type="transmembrane region" description="Helical" evidence="7">
    <location>
        <begin position="388"/>
        <end position="410"/>
    </location>
</feature>
<dbReference type="Gene3D" id="1.20.1250.20">
    <property type="entry name" value="MFS general substrate transporter like domains"/>
    <property type="match status" value="1"/>
</dbReference>
<dbReference type="RefSeq" id="WP_012582620.1">
    <property type="nucleotide sequence ID" value="NC_011661.1"/>
</dbReference>
<dbReference type="PANTHER" id="PTHR42718:SF9">
    <property type="entry name" value="MAJOR FACILITATOR SUPERFAMILY MULTIDRUG TRANSPORTER MFSC"/>
    <property type="match status" value="1"/>
</dbReference>
<evidence type="ECO:0000259" key="8">
    <source>
        <dbReference type="PROSITE" id="PS50850"/>
    </source>
</evidence>
<evidence type="ECO:0000256" key="4">
    <source>
        <dbReference type="ARBA" id="ARBA00022692"/>
    </source>
</evidence>
<feature type="transmembrane region" description="Helical" evidence="7">
    <location>
        <begin position="106"/>
        <end position="126"/>
    </location>
</feature>
<dbReference type="KEGG" id="dtu:Dtur_0206"/>
<evidence type="ECO:0000256" key="5">
    <source>
        <dbReference type="ARBA" id="ARBA00022989"/>
    </source>
</evidence>
<proteinExistence type="predicted"/>
<dbReference type="SUPFAM" id="SSF103473">
    <property type="entry name" value="MFS general substrate transporter"/>
    <property type="match status" value="1"/>
</dbReference>
<dbReference type="STRING" id="515635.Dtur_0206"/>
<keyword evidence="5 7" id="KW-1133">Transmembrane helix</keyword>
<dbReference type="PANTHER" id="PTHR42718">
    <property type="entry name" value="MAJOR FACILITATOR SUPERFAMILY MULTIDRUG TRANSPORTER MFSC"/>
    <property type="match status" value="1"/>
</dbReference>
<dbReference type="PROSITE" id="PS50850">
    <property type="entry name" value="MFS"/>
    <property type="match status" value="1"/>
</dbReference>
<dbReference type="InterPro" id="IPR011701">
    <property type="entry name" value="MFS"/>
</dbReference>
<dbReference type="CDD" id="cd17321">
    <property type="entry name" value="MFS_MMR_MDR_like"/>
    <property type="match status" value="1"/>
</dbReference>
<dbReference type="InterPro" id="IPR036259">
    <property type="entry name" value="MFS_trans_sf"/>
</dbReference>
<feature type="transmembrane region" description="Helical" evidence="7">
    <location>
        <begin position="12"/>
        <end position="33"/>
    </location>
</feature>
<dbReference type="PRINTS" id="PR01036">
    <property type="entry name" value="TCRTETB"/>
</dbReference>